<dbReference type="Proteomes" id="UP001215598">
    <property type="component" value="Unassembled WGS sequence"/>
</dbReference>
<evidence type="ECO:0000313" key="4">
    <source>
        <dbReference type="EMBL" id="KAJ7768260.1"/>
    </source>
</evidence>
<feature type="domain" description="Xylanolytic transcriptional activator regulatory" evidence="3">
    <location>
        <begin position="44"/>
        <end position="265"/>
    </location>
</feature>
<keyword evidence="2" id="KW-1133">Transmembrane helix</keyword>
<dbReference type="EMBL" id="JARKIB010000020">
    <property type="protein sequence ID" value="KAJ7768260.1"/>
    <property type="molecule type" value="Genomic_DNA"/>
</dbReference>
<comment type="caution">
    <text evidence="4">The sequence shown here is derived from an EMBL/GenBank/DDBJ whole genome shotgun (WGS) entry which is preliminary data.</text>
</comment>
<evidence type="ECO:0000259" key="3">
    <source>
        <dbReference type="Pfam" id="PF04082"/>
    </source>
</evidence>
<dbReference type="PANTHER" id="PTHR46910:SF1">
    <property type="entry name" value="MISCELLANEOUS ZN(II)2CYS6 TRANSCRIPTION FACTOR (EUROFUNG)-RELATED"/>
    <property type="match status" value="1"/>
</dbReference>
<evidence type="ECO:0000313" key="5">
    <source>
        <dbReference type="Proteomes" id="UP001215598"/>
    </source>
</evidence>
<dbReference type="InterPro" id="IPR050987">
    <property type="entry name" value="AtrR-like"/>
</dbReference>
<dbReference type="InterPro" id="IPR007219">
    <property type="entry name" value="XnlR_reg_dom"/>
</dbReference>
<dbReference type="CDD" id="cd12148">
    <property type="entry name" value="fungal_TF_MHR"/>
    <property type="match status" value="1"/>
</dbReference>
<dbReference type="GO" id="GO:0006351">
    <property type="term" value="P:DNA-templated transcription"/>
    <property type="evidence" value="ECO:0007669"/>
    <property type="project" value="InterPro"/>
</dbReference>
<name>A0AAD7JMT3_9AGAR</name>
<evidence type="ECO:0000256" key="2">
    <source>
        <dbReference type="SAM" id="Phobius"/>
    </source>
</evidence>
<feature type="transmembrane region" description="Helical" evidence="2">
    <location>
        <begin position="373"/>
        <end position="391"/>
    </location>
</feature>
<dbReference type="Pfam" id="PF04082">
    <property type="entry name" value="Fungal_trans"/>
    <property type="match status" value="1"/>
</dbReference>
<dbReference type="GO" id="GO:0008270">
    <property type="term" value="F:zinc ion binding"/>
    <property type="evidence" value="ECO:0007669"/>
    <property type="project" value="InterPro"/>
</dbReference>
<organism evidence="4 5">
    <name type="scientific">Mycena metata</name>
    <dbReference type="NCBI Taxonomy" id="1033252"/>
    <lineage>
        <taxon>Eukaryota</taxon>
        <taxon>Fungi</taxon>
        <taxon>Dikarya</taxon>
        <taxon>Basidiomycota</taxon>
        <taxon>Agaricomycotina</taxon>
        <taxon>Agaricomycetes</taxon>
        <taxon>Agaricomycetidae</taxon>
        <taxon>Agaricales</taxon>
        <taxon>Marasmiineae</taxon>
        <taxon>Mycenaceae</taxon>
        <taxon>Mycena</taxon>
    </lineage>
</organism>
<proteinExistence type="predicted"/>
<gene>
    <name evidence="4" type="ORF">B0H16DRAFT_1308172</name>
</gene>
<dbReference type="PANTHER" id="PTHR46910">
    <property type="entry name" value="TRANSCRIPTION FACTOR PDR1"/>
    <property type="match status" value="1"/>
</dbReference>
<evidence type="ECO:0000256" key="1">
    <source>
        <dbReference type="ARBA" id="ARBA00023242"/>
    </source>
</evidence>
<dbReference type="GO" id="GO:0003700">
    <property type="term" value="F:DNA-binding transcription factor activity"/>
    <property type="evidence" value="ECO:0007669"/>
    <property type="project" value="InterPro"/>
</dbReference>
<sequence length="454" mass="51397">MLPASYCSTTPKLFLIILQWEKERYTTSKTHYLYPDRDLIASLLRLYFDIIHPTVPILHRPSFEKSVADGLHLTDMQFGGLLLSVLAVASRYSDDPRVFVEGNSSLSSGWKFANQGVEMLVTGYSRSLLIPLQLMAYFALGTSFPQVAGLYLGLGIHFLQLRRGYRHKRKGRELKFEEELEKYVLLSRCYVNLDRMISVFHGRPTTFRNERYDVDLALEVDDEYWDRGFVQPLGTPSFASYFVCHSQLCEILGDAMRRLYGSKETKASLGWNGPEWEQRTVAELDSAINDFIDSIPPHLRWNSDDPPKGAFFDQSATLYITYHLVQITIHRPFIRGKSSLAAPSLSICTRAARSILHTAHICLKKLHRVPLHSVIDTVFLSGLILVLSAFGTKRAGLPIEMNKDLAQVEMALKILKISESRYAHMPHPCCSRLINLQVASSRPTMGTPPGLVDS</sequence>
<keyword evidence="1" id="KW-0539">Nucleus</keyword>
<dbReference type="AlphaFoldDB" id="A0AAD7JMT3"/>
<dbReference type="GO" id="GO:0003677">
    <property type="term" value="F:DNA binding"/>
    <property type="evidence" value="ECO:0007669"/>
    <property type="project" value="InterPro"/>
</dbReference>
<accession>A0AAD7JMT3</accession>
<keyword evidence="2" id="KW-0812">Transmembrane</keyword>
<protein>
    <recommendedName>
        <fullName evidence="3">Xylanolytic transcriptional activator regulatory domain-containing protein</fullName>
    </recommendedName>
</protein>
<keyword evidence="5" id="KW-1185">Reference proteome</keyword>
<keyword evidence="2" id="KW-0472">Membrane</keyword>
<reference evidence="4" key="1">
    <citation type="submission" date="2023-03" db="EMBL/GenBank/DDBJ databases">
        <title>Massive genome expansion in bonnet fungi (Mycena s.s.) driven by repeated elements and novel gene families across ecological guilds.</title>
        <authorList>
            <consortium name="Lawrence Berkeley National Laboratory"/>
            <person name="Harder C.B."/>
            <person name="Miyauchi S."/>
            <person name="Viragh M."/>
            <person name="Kuo A."/>
            <person name="Thoen E."/>
            <person name="Andreopoulos B."/>
            <person name="Lu D."/>
            <person name="Skrede I."/>
            <person name="Drula E."/>
            <person name="Henrissat B."/>
            <person name="Morin E."/>
            <person name="Kohler A."/>
            <person name="Barry K."/>
            <person name="LaButti K."/>
            <person name="Morin E."/>
            <person name="Salamov A."/>
            <person name="Lipzen A."/>
            <person name="Mereny Z."/>
            <person name="Hegedus B."/>
            <person name="Baldrian P."/>
            <person name="Stursova M."/>
            <person name="Weitz H."/>
            <person name="Taylor A."/>
            <person name="Grigoriev I.V."/>
            <person name="Nagy L.G."/>
            <person name="Martin F."/>
            <person name="Kauserud H."/>
        </authorList>
    </citation>
    <scope>NUCLEOTIDE SEQUENCE</scope>
    <source>
        <strain evidence="4">CBHHK182m</strain>
    </source>
</reference>
<feature type="transmembrane region" description="Helical" evidence="2">
    <location>
        <begin position="134"/>
        <end position="159"/>
    </location>
</feature>